<proteinExistence type="predicted"/>
<evidence type="ECO:0000313" key="1">
    <source>
        <dbReference type="EMBL" id="MPL98738.1"/>
    </source>
</evidence>
<name>A0A644W587_9ZZZZ</name>
<dbReference type="InterPro" id="IPR050708">
    <property type="entry name" value="T6SS_VgrG/RHS"/>
</dbReference>
<dbReference type="Gene3D" id="2.180.10.10">
    <property type="entry name" value="RHS repeat-associated core"/>
    <property type="match status" value="1"/>
</dbReference>
<gene>
    <name evidence="1" type="ORF">SDC9_44945</name>
</gene>
<comment type="caution">
    <text evidence="1">The sequence shown here is derived from an EMBL/GenBank/DDBJ whole genome shotgun (WGS) entry which is preliminary data.</text>
</comment>
<reference evidence="1" key="1">
    <citation type="submission" date="2019-08" db="EMBL/GenBank/DDBJ databases">
        <authorList>
            <person name="Kucharzyk K."/>
            <person name="Murdoch R.W."/>
            <person name="Higgins S."/>
            <person name="Loffler F."/>
        </authorList>
    </citation>
    <scope>NUCLEOTIDE SEQUENCE</scope>
</reference>
<dbReference type="AlphaFoldDB" id="A0A644W587"/>
<dbReference type="EMBL" id="VSSQ01000626">
    <property type="protein sequence ID" value="MPL98738.1"/>
    <property type="molecule type" value="Genomic_DNA"/>
</dbReference>
<sequence>MVLSQYDYTYTLDGNQISKASETVAAGMGTESFSLTEGIAGGELSRYNGFNQMVETDVNGTNVIYTYAPSGLRLSKTVCNTETDFVLDGNNVVLELSGGSVTAKYVRGINLVCSIIGSATNYYLYNGHGDVTQLVGASGTVTKEYDYDAFGNEKDPSASDTNPFRYCGEYYDLSSGTYYLRARL</sequence>
<accession>A0A644W587</accession>
<organism evidence="1">
    <name type="scientific">bioreactor metagenome</name>
    <dbReference type="NCBI Taxonomy" id="1076179"/>
    <lineage>
        <taxon>unclassified sequences</taxon>
        <taxon>metagenomes</taxon>
        <taxon>ecological metagenomes</taxon>
    </lineage>
</organism>
<protein>
    <submittedName>
        <fullName evidence="1">Uncharacterized protein</fullName>
    </submittedName>
</protein>
<dbReference type="PANTHER" id="PTHR32305">
    <property type="match status" value="1"/>
</dbReference>
<dbReference type="PANTHER" id="PTHR32305:SF15">
    <property type="entry name" value="PROTEIN RHSA-RELATED"/>
    <property type="match status" value="1"/>
</dbReference>